<accession>A0A6J8EC64</accession>
<sequence length="327" mass="36551">MCQDGSAIEQLGADKEGNLNFDHVTLRVRTQKDNCTCLVFVENQSLPSIQMYIQPYLHIPNSAPKEEVCGLELYLDLYQIDKKQHDLPPIKCSSGQLSRSISLLKNSVLRFTSRIVDGNFTRGYCIDVQRVHTSGQNGSLKMACNVPGVTPTWEMTTLLPDVLTSQSTSADASVNDYSTSSDQSPVYIASGASIFRKSSDKIKKSQEARRQETNFSNEQDDPDYDGLKYNMLYVSSEHQDVMEGDYHIVDNEEPLIISRTKKHDMNYSTVDDNGAPSKTIPYQGIALNFHTVQGYDKNKSEDNAKVNNPIPSVGNSNVYAVVDKKKR</sequence>
<dbReference type="Proteomes" id="UP000507470">
    <property type="component" value="Unassembled WGS sequence"/>
</dbReference>
<protein>
    <submittedName>
        <fullName evidence="2">Uncharacterized protein</fullName>
    </submittedName>
</protein>
<feature type="compositionally biased region" description="Basic and acidic residues" evidence="1">
    <location>
        <begin position="199"/>
        <end position="212"/>
    </location>
</feature>
<dbReference type="AlphaFoldDB" id="A0A6J8EC64"/>
<organism evidence="2 3">
    <name type="scientific">Mytilus coruscus</name>
    <name type="common">Sea mussel</name>
    <dbReference type="NCBI Taxonomy" id="42192"/>
    <lineage>
        <taxon>Eukaryota</taxon>
        <taxon>Metazoa</taxon>
        <taxon>Spiralia</taxon>
        <taxon>Lophotrochozoa</taxon>
        <taxon>Mollusca</taxon>
        <taxon>Bivalvia</taxon>
        <taxon>Autobranchia</taxon>
        <taxon>Pteriomorphia</taxon>
        <taxon>Mytilida</taxon>
        <taxon>Mytiloidea</taxon>
        <taxon>Mytilidae</taxon>
        <taxon>Mytilinae</taxon>
        <taxon>Mytilus</taxon>
    </lineage>
</organism>
<reference evidence="2 3" key="1">
    <citation type="submission" date="2020-06" db="EMBL/GenBank/DDBJ databases">
        <authorList>
            <person name="Li R."/>
            <person name="Bekaert M."/>
        </authorList>
    </citation>
    <scope>NUCLEOTIDE SEQUENCE [LARGE SCALE GENOMIC DNA]</scope>
    <source>
        <strain evidence="3">wild</strain>
    </source>
</reference>
<evidence type="ECO:0000313" key="2">
    <source>
        <dbReference type="EMBL" id="CAC5418070.1"/>
    </source>
</evidence>
<gene>
    <name evidence="2" type="ORF">MCOR_50530</name>
</gene>
<proteinExistence type="predicted"/>
<name>A0A6J8EC64_MYTCO</name>
<feature type="region of interest" description="Disordered" evidence="1">
    <location>
        <begin position="199"/>
        <end position="222"/>
    </location>
</feature>
<keyword evidence="3" id="KW-1185">Reference proteome</keyword>
<evidence type="ECO:0000313" key="3">
    <source>
        <dbReference type="Proteomes" id="UP000507470"/>
    </source>
</evidence>
<evidence type="ECO:0000256" key="1">
    <source>
        <dbReference type="SAM" id="MobiDB-lite"/>
    </source>
</evidence>
<dbReference type="EMBL" id="CACVKT020008862">
    <property type="protein sequence ID" value="CAC5418070.1"/>
    <property type="molecule type" value="Genomic_DNA"/>
</dbReference>